<keyword evidence="4" id="KW-1185">Reference proteome</keyword>
<reference evidence="2 3" key="1">
    <citation type="submission" date="2016-07" db="EMBL/GenBank/DDBJ databases">
        <title>Whole-genome of two Shewanella species isolated from a digestive organ of sea cucumber Apostichopus japonicus Selenka 1867.</title>
        <authorList>
            <person name="Hong H.-H."/>
            <person name="Choi H."/>
            <person name="Cheon S."/>
            <person name="Oh J.-S."/>
            <person name="Lee H.-G."/>
            <person name="Park C."/>
        </authorList>
    </citation>
    <scope>NUCLEOTIDE SEQUENCE [LARGE SCALE GENOMIC DNA]</scope>
    <source>
        <strain evidence="2 3">CSB03KR</strain>
    </source>
</reference>
<protein>
    <submittedName>
        <fullName evidence="2">Uncharacterized protein</fullName>
    </submittedName>
</protein>
<dbReference type="Proteomes" id="UP000773469">
    <property type="component" value="Unassembled WGS sequence"/>
</dbReference>
<proteinExistence type="predicted"/>
<accession>A0A1E5IU60</accession>
<evidence type="ECO:0000313" key="4">
    <source>
        <dbReference type="Proteomes" id="UP000773469"/>
    </source>
</evidence>
<evidence type="ECO:0000313" key="3">
    <source>
        <dbReference type="Proteomes" id="UP000095230"/>
    </source>
</evidence>
<name>A0A1E5IU60_SHECO</name>
<dbReference type="Proteomes" id="UP000095230">
    <property type="component" value="Unassembled WGS sequence"/>
</dbReference>
<sequence length="236" mass="26792">MRLRYLSILLAVVVILVGLRWSYFAQPRQTPEALAASEAMQASKPVVGLSQSHVDVNDALQGLKPAQSELNHSLDSVKDNQIETELNIVDPSSKDYLRLLALYREKQGPFMDEGIAYFYKDDNGNPYFLASSPALNELMSNDPDHYIELKVEEFNRIDEAYTDNWGGEFDALNVNFHYCKESTCLVRANHESVTFVREYLAQFEAQHSELDVTATTMASGDVVVLYKKRTPNWQDD</sequence>
<gene>
    <name evidence="2" type="ORF">BEL05_19980</name>
    <name evidence="1" type="ORF">TUM3794_13190</name>
</gene>
<evidence type="ECO:0000313" key="1">
    <source>
        <dbReference type="EMBL" id="GIU39151.1"/>
    </source>
</evidence>
<dbReference type="EMBL" id="MCBT01000030">
    <property type="protein sequence ID" value="OEG73977.1"/>
    <property type="molecule type" value="Genomic_DNA"/>
</dbReference>
<dbReference type="OrthoDB" id="6263681at2"/>
<dbReference type="RefSeq" id="WP_069671108.1">
    <property type="nucleotide sequence ID" value="NZ_BPEU01000008.1"/>
</dbReference>
<dbReference type="AlphaFoldDB" id="A0A1E5IU60"/>
<evidence type="ECO:0000313" key="2">
    <source>
        <dbReference type="EMBL" id="OEG73977.1"/>
    </source>
</evidence>
<reference evidence="1 4" key="2">
    <citation type="submission" date="2021-05" db="EMBL/GenBank/DDBJ databases">
        <title>Molecular characterization for Shewanella algae harboring chromosomal blaOXA-55-like strains isolated from clinical and environment sample.</title>
        <authorList>
            <person name="Ohama Y."/>
            <person name="Aoki K."/>
            <person name="Harada S."/>
            <person name="Moriya K."/>
            <person name="Ishii Y."/>
            <person name="Tateda K."/>
        </authorList>
    </citation>
    <scope>NUCLEOTIDE SEQUENCE [LARGE SCALE GENOMIC DNA]</scope>
    <source>
        <strain evidence="1 4">MBTL60-118</strain>
    </source>
</reference>
<comment type="caution">
    <text evidence="2">The sequence shown here is derived from an EMBL/GenBank/DDBJ whole genome shotgun (WGS) entry which is preliminary data.</text>
</comment>
<organism evidence="2 3">
    <name type="scientific">Shewanella colwelliana</name>
    <name type="common">Alteromonas colwelliana</name>
    <dbReference type="NCBI Taxonomy" id="23"/>
    <lineage>
        <taxon>Bacteria</taxon>
        <taxon>Pseudomonadati</taxon>
        <taxon>Pseudomonadota</taxon>
        <taxon>Gammaproteobacteria</taxon>
        <taxon>Alteromonadales</taxon>
        <taxon>Shewanellaceae</taxon>
        <taxon>Shewanella</taxon>
    </lineage>
</organism>
<dbReference type="STRING" id="23.BEL05_19980"/>
<dbReference type="EMBL" id="BPEU01000008">
    <property type="protein sequence ID" value="GIU39151.1"/>
    <property type="molecule type" value="Genomic_DNA"/>
</dbReference>